<sequence>MTDTLRACFMVDGFFCVNVIQSGYRMSVKKDLTGMALMAAEHQLRTVLRKLAESDEGPDYRVGIIFGGTEQLVAGSLKTLIVTLMDLNNLKHNCEVDLWTRPWLTDGTEVTIRCECMRTLFKHVDY</sequence>
<proteinExistence type="predicted"/>
<dbReference type="Proteomes" id="UP000095300">
    <property type="component" value="Unassembled WGS sequence"/>
</dbReference>
<dbReference type="InterPro" id="IPR046350">
    <property type="entry name" value="Cystatin_sf"/>
</dbReference>
<dbReference type="SUPFAM" id="SSF54403">
    <property type="entry name" value="Cystatin/monellin"/>
    <property type="match status" value="1"/>
</dbReference>
<evidence type="ECO:0000313" key="1">
    <source>
        <dbReference type="EnsemblMetazoa" id="SCAU010141-PA"/>
    </source>
</evidence>
<keyword evidence="2" id="KW-1185">Reference proteome</keyword>
<dbReference type="VEuPathDB" id="VectorBase:SCAU010141"/>
<dbReference type="OrthoDB" id="7894425at2759"/>
<accession>A0A1I8PQC8</accession>
<protein>
    <submittedName>
        <fullName evidence="1">Uncharacterized protein</fullName>
    </submittedName>
</protein>
<organism evidence="1 2">
    <name type="scientific">Stomoxys calcitrans</name>
    <name type="common">Stable fly</name>
    <name type="synonym">Conops calcitrans</name>
    <dbReference type="NCBI Taxonomy" id="35570"/>
    <lineage>
        <taxon>Eukaryota</taxon>
        <taxon>Metazoa</taxon>
        <taxon>Ecdysozoa</taxon>
        <taxon>Arthropoda</taxon>
        <taxon>Hexapoda</taxon>
        <taxon>Insecta</taxon>
        <taxon>Pterygota</taxon>
        <taxon>Neoptera</taxon>
        <taxon>Endopterygota</taxon>
        <taxon>Diptera</taxon>
        <taxon>Brachycera</taxon>
        <taxon>Muscomorpha</taxon>
        <taxon>Muscoidea</taxon>
        <taxon>Muscidae</taxon>
        <taxon>Stomoxys</taxon>
    </lineage>
</organism>
<evidence type="ECO:0000313" key="2">
    <source>
        <dbReference type="Proteomes" id="UP000095300"/>
    </source>
</evidence>
<reference evidence="1" key="1">
    <citation type="submission" date="2020-05" db="UniProtKB">
        <authorList>
            <consortium name="EnsemblMetazoa"/>
        </authorList>
    </citation>
    <scope>IDENTIFICATION</scope>
    <source>
        <strain evidence="1">USDA</strain>
    </source>
</reference>
<dbReference type="EnsemblMetazoa" id="SCAU010141-RA">
    <property type="protein sequence ID" value="SCAU010141-PA"/>
    <property type="gene ID" value="SCAU010141"/>
</dbReference>
<gene>
    <name evidence="1" type="primary">106092466</name>
</gene>
<name>A0A1I8PQC8_STOCA</name>
<dbReference type="AlphaFoldDB" id="A0A1I8PQC8"/>